<reference evidence="2 3" key="1">
    <citation type="submission" date="2019-10" db="EMBL/GenBank/DDBJ databases">
        <authorList>
            <person name="Palmer J.M."/>
        </authorList>
    </citation>
    <scope>NUCLEOTIDE SEQUENCE [LARGE SCALE GENOMIC DNA]</scope>
    <source>
        <strain evidence="2 3">TWF730</strain>
    </source>
</reference>
<keyword evidence="3" id="KW-1185">Reference proteome</keyword>
<evidence type="ECO:0000313" key="3">
    <source>
        <dbReference type="Proteomes" id="UP001373714"/>
    </source>
</evidence>
<dbReference type="AlphaFoldDB" id="A0AAV9VHF7"/>
<feature type="region of interest" description="Disordered" evidence="1">
    <location>
        <begin position="1"/>
        <end position="33"/>
    </location>
</feature>
<feature type="region of interest" description="Disordered" evidence="1">
    <location>
        <begin position="52"/>
        <end position="77"/>
    </location>
</feature>
<sequence length="77" mass="8966">MLLSGEEHNMRFVKTSKTYSEGRLRKRREDNENTLERRAMCDACMKMKTWTSSEVSSELDAMEPLEMEQNRSASTSV</sequence>
<comment type="caution">
    <text evidence="2">The sequence shown here is derived from an EMBL/GenBank/DDBJ whole genome shotgun (WGS) entry which is preliminary data.</text>
</comment>
<name>A0AAV9VHF7_9PEZI</name>
<feature type="compositionally biased region" description="Basic and acidic residues" evidence="1">
    <location>
        <begin position="20"/>
        <end position="33"/>
    </location>
</feature>
<organism evidence="2 3">
    <name type="scientific">Orbilia blumenaviensis</name>
    <dbReference type="NCBI Taxonomy" id="1796055"/>
    <lineage>
        <taxon>Eukaryota</taxon>
        <taxon>Fungi</taxon>
        <taxon>Dikarya</taxon>
        <taxon>Ascomycota</taxon>
        <taxon>Pezizomycotina</taxon>
        <taxon>Orbiliomycetes</taxon>
        <taxon>Orbiliales</taxon>
        <taxon>Orbiliaceae</taxon>
        <taxon>Orbilia</taxon>
    </lineage>
</organism>
<proteinExistence type="predicted"/>
<evidence type="ECO:0000313" key="2">
    <source>
        <dbReference type="EMBL" id="KAK6360494.1"/>
    </source>
</evidence>
<protein>
    <submittedName>
        <fullName evidence="2">Uncharacterized protein</fullName>
    </submittedName>
</protein>
<dbReference type="Proteomes" id="UP001373714">
    <property type="component" value="Unassembled WGS sequence"/>
</dbReference>
<evidence type="ECO:0000256" key="1">
    <source>
        <dbReference type="SAM" id="MobiDB-lite"/>
    </source>
</evidence>
<dbReference type="EMBL" id="JAVHNS010000003">
    <property type="protein sequence ID" value="KAK6360494.1"/>
    <property type="molecule type" value="Genomic_DNA"/>
</dbReference>
<accession>A0AAV9VHF7</accession>
<gene>
    <name evidence="2" type="ORF">TWF730_006633</name>
</gene>
<feature type="compositionally biased region" description="Basic and acidic residues" evidence="1">
    <location>
        <begin position="1"/>
        <end position="10"/>
    </location>
</feature>